<dbReference type="InterPro" id="IPR039426">
    <property type="entry name" value="TonB-dep_rcpt-like"/>
</dbReference>
<dbReference type="Pfam" id="PF00593">
    <property type="entry name" value="TonB_dep_Rec_b-barrel"/>
    <property type="match status" value="1"/>
</dbReference>
<keyword evidence="2 10" id="KW-0813">Transport</keyword>
<evidence type="ECO:0000256" key="10">
    <source>
        <dbReference type="PROSITE-ProRule" id="PRU01360"/>
    </source>
</evidence>
<evidence type="ECO:0000256" key="12">
    <source>
        <dbReference type="SAM" id="SignalP"/>
    </source>
</evidence>
<dbReference type="PANTHER" id="PTHR30069">
    <property type="entry name" value="TONB-DEPENDENT OUTER MEMBRANE RECEPTOR"/>
    <property type="match status" value="1"/>
</dbReference>
<dbReference type="InterPro" id="IPR012910">
    <property type="entry name" value="Plug_dom"/>
</dbReference>
<keyword evidence="6 11" id="KW-0798">TonB box</keyword>
<evidence type="ECO:0000256" key="5">
    <source>
        <dbReference type="ARBA" id="ARBA00022729"/>
    </source>
</evidence>
<organism evidence="16">
    <name type="scientific">Alloyangia mangrovi</name>
    <dbReference type="NCBI Taxonomy" id="1779329"/>
    <lineage>
        <taxon>Bacteria</taxon>
        <taxon>Pseudomonadati</taxon>
        <taxon>Pseudomonadota</taxon>
        <taxon>Alphaproteobacteria</taxon>
        <taxon>Rhodobacterales</taxon>
        <taxon>Roseobacteraceae</taxon>
        <taxon>Alloyangia</taxon>
    </lineage>
</organism>
<reference evidence="17" key="2">
    <citation type="submission" date="2023-07" db="EMBL/GenBank/DDBJ databases">
        <title>Yangia mangrovi SAOS 153D genome.</title>
        <authorList>
            <person name="Verma A."/>
            <person name="Pal Y."/>
            <person name="Sundharam S."/>
            <person name="Bisht B."/>
            <person name="Srinivasan K."/>
        </authorList>
    </citation>
    <scope>NUCLEOTIDE SEQUENCE [LARGE SCALE GENOMIC DNA]</scope>
    <source>
        <strain evidence="17">SAOS 153D</strain>
    </source>
</reference>
<dbReference type="RefSeq" id="WP_095884134.1">
    <property type="nucleotide sequence ID" value="NZ_NTHN02000064.1"/>
</dbReference>
<reference evidence="15" key="3">
    <citation type="submission" date="2024-05" db="EMBL/GenBank/DDBJ databases">
        <title>Yangia mangrovi SAOS 153D genome.</title>
        <authorList>
            <person name="Verma A."/>
            <person name="Pal Y."/>
            <person name="Sundharam S."/>
            <person name="Bisht B."/>
            <person name="Srinivasan K."/>
        </authorList>
    </citation>
    <scope>NUCLEOTIDE SEQUENCE</scope>
    <source>
        <strain evidence="15">SAOS 153D</strain>
    </source>
</reference>
<evidence type="ECO:0000313" key="16">
    <source>
        <dbReference type="EMBL" id="PBD17069.1"/>
    </source>
</evidence>
<dbReference type="SUPFAM" id="SSF56935">
    <property type="entry name" value="Porins"/>
    <property type="match status" value="1"/>
</dbReference>
<feature type="signal peptide" evidence="12">
    <location>
        <begin position="1"/>
        <end position="26"/>
    </location>
</feature>
<dbReference type="GO" id="GO:0009279">
    <property type="term" value="C:cell outer membrane"/>
    <property type="evidence" value="ECO:0007669"/>
    <property type="project" value="UniProtKB-SubCell"/>
</dbReference>
<dbReference type="OrthoDB" id="9760333at2"/>
<keyword evidence="5 12" id="KW-0732">Signal</keyword>
<dbReference type="GO" id="GO:0044718">
    <property type="term" value="P:siderophore transmembrane transport"/>
    <property type="evidence" value="ECO:0007669"/>
    <property type="project" value="TreeGrafter"/>
</dbReference>
<evidence type="ECO:0000259" key="13">
    <source>
        <dbReference type="Pfam" id="PF00593"/>
    </source>
</evidence>
<evidence type="ECO:0000256" key="11">
    <source>
        <dbReference type="RuleBase" id="RU003357"/>
    </source>
</evidence>
<dbReference type="PROSITE" id="PS52016">
    <property type="entry name" value="TONB_DEPENDENT_REC_3"/>
    <property type="match status" value="1"/>
</dbReference>
<dbReference type="InterPro" id="IPR037066">
    <property type="entry name" value="Plug_dom_sf"/>
</dbReference>
<keyword evidence="9 10" id="KW-0998">Cell outer membrane</keyword>
<evidence type="ECO:0000256" key="2">
    <source>
        <dbReference type="ARBA" id="ARBA00022448"/>
    </source>
</evidence>
<dbReference type="CDD" id="cd01347">
    <property type="entry name" value="ligand_gated_channel"/>
    <property type="match status" value="1"/>
</dbReference>
<dbReference type="Gene3D" id="2.40.170.20">
    <property type="entry name" value="TonB-dependent receptor, beta-barrel domain"/>
    <property type="match status" value="1"/>
</dbReference>
<dbReference type="EMBL" id="NTHN02000064">
    <property type="protein sequence ID" value="MCT4373022.1"/>
    <property type="molecule type" value="Genomic_DNA"/>
</dbReference>
<sequence length="611" mass="66401">MKRPDLFGLRAATALTAVSLCGAAFAQDDYDLGTLTLSANRGESTELSRSGVTVEVVTKEDLEQSGETLLADYLARLPGVSVSSYGGIGGLTYMRIRGLSSRYVGVYVDGIDVTDTSAPQIQYDFGTLTTAGISRIEVLKGSQSALYGSEAIGGVVNITTNRATDEGLTQSVEAEYGSYDTRKLGYNLSYLGTRGSFASSLSYIKTDGYSAADEDDGNDEADGHEATRLSFSGDYALTDTVTVGGAAFWEESSHEYDEFGPMDGVTHDEKVEGEQYGARAFARVETGAVSHEFSAQIFENDRTDTYEGSDTEYLGQRRGLGYEGQTELGAATLTFGADYMREEFEVLSAWGDSDGDYETLGIWAQADWHLNEKLELVTALRHDDHSEFGGKTTGRISLAYLPNPDLTLRASVGTGFRAPSPYELYSTGSGNPDLEPETSVSYELGVEQRFGTGFVGATLFRTEITDLIDYNYPGYVQIDGDSWTQGVELTGGLQLTDRIELAGAYTWTDSEDAQTKDRLIRVPLRDLSLSLDAEVTDAFRAGITVQHVSGLTDSTGDLDDYTVANMNLRYALTDKAELYLRVENLFDEDYQVVKGYGTSDRAAYFGVRASF</sequence>
<dbReference type="InterPro" id="IPR036942">
    <property type="entry name" value="Beta-barrel_TonB_sf"/>
</dbReference>
<gene>
    <name evidence="15" type="ORF">CLG85_023055</name>
    <name evidence="16" type="ORF">CLG85_22120</name>
</gene>
<feature type="domain" description="TonB-dependent receptor-like beta-barrel" evidence="13">
    <location>
        <begin position="177"/>
        <end position="585"/>
    </location>
</feature>
<comment type="similarity">
    <text evidence="10 11">Belongs to the TonB-dependent receptor family.</text>
</comment>
<accession>A0A2A3JRI9</accession>
<keyword evidence="4 10" id="KW-0812">Transmembrane</keyword>
<dbReference type="Proteomes" id="UP000217448">
    <property type="component" value="Unassembled WGS sequence"/>
</dbReference>
<evidence type="ECO:0000256" key="8">
    <source>
        <dbReference type="ARBA" id="ARBA00023170"/>
    </source>
</evidence>
<dbReference type="Pfam" id="PF07715">
    <property type="entry name" value="Plug"/>
    <property type="match status" value="1"/>
</dbReference>
<evidence type="ECO:0000256" key="6">
    <source>
        <dbReference type="ARBA" id="ARBA00023077"/>
    </source>
</evidence>
<dbReference type="AlphaFoldDB" id="A0A2A3JRI9"/>
<protein>
    <submittedName>
        <fullName evidence="16">TonB-dependent receptor</fullName>
    </submittedName>
</protein>
<comment type="caution">
    <text evidence="16">The sequence shown here is derived from an EMBL/GenBank/DDBJ whole genome shotgun (WGS) entry which is preliminary data.</text>
</comment>
<reference evidence="16" key="1">
    <citation type="submission" date="2017-09" db="EMBL/GenBank/DDBJ databases">
        <title>Yangia sp. SAOS 153D whole genome sequencing.</title>
        <authorList>
            <person name="Verma A."/>
            <person name="Krishnamurthi S."/>
        </authorList>
    </citation>
    <scope>NUCLEOTIDE SEQUENCE [LARGE SCALE GENOMIC DNA]</scope>
    <source>
        <strain evidence="16">SAOS 153D</strain>
    </source>
</reference>
<evidence type="ECO:0000256" key="3">
    <source>
        <dbReference type="ARBA" id="ARBA00022452"/>
    </source>
</evidence>
<evidence type="ECO:0000256" key="9">
    <source>
        <dbReference type="ARBA" id="ARBA00023237"/>
    </source>
</evidence>
<evidence type="ECO:0000256" key="7">
    <source>
        <dbReference type="ARBA" id="ARBA00023136"/>
    </source>
</evidence>
<dbReference type="Gene3D" id="2.170.130.10">
    <property type="entry name" value="TonB-dependent receptor, plug domain"/>
    <property type="match status" value="1"/>
</dbReference>
<proteinExistence type="inferred from homology"/>
<evidence type="ECO:0000259" key="14">
    <source>
        <dbReference type="Pfam" id="PF07715"/>
    </source>
</evidence>
<evidence type="ECO:0000313" key="17">
    <source>
        <dbReference type="Proteomes" id="UP000217448"/>
    </source>
</evidence>
<comment type="subcellular location">
    <subcellularLocation>
        <location evidence="1 10">Cell outer membrane</location>
        <topology evidence="1 10">Multi-pass membrane protein</topology>
    </subcellularLocation>
</comment>
<feature type="chain" id="PRO_5013399558" evidence="12">
    <location>
        <begin position="27"/>
        <end position="611"/>
    </location>
</feature>
<evidence type="ECO:0000256" key="1">
    <source>
        <dbReference type="ARBA" id="ARBA00004571"/>
    </source>
</evidence>
<keyword evidence="8 16" id="KW-0675">Receptor</keyword>
<name>A0A2A3JRI9_9RHOB</name>
<keyword evidence="17" id="KW-1185">Reference proteome</keyword>
<dbReference type="EMBL" id="NTHN01000460">
    <property type="protein sequence ID" value="PBD17069.1"/>
    <property type="molecule type" value="Genomic_DNA"/>
</dbReference>
<keyword evidence="7 10" id="KW-0472">Membrane</keyword>
<dbReference type="GO" id="GO:0015344">
    <property type="term" value="F:siderophore uptake transmembrane transporter activity"/>
    <property type="evidence" value="ECO:0007669"/>
    <property type="project" value="TreeGrafter"/>
</dbReference>
<feature type="domain" description="TonB-dependent receptor plug" evidence="14">
    <location>
        <begin position="49"/>
        <end position="155"/>
    </location>
</feature>
<dbReference type="PANTHER" id="PTHR30069:SF29">
    <property type="entry name" value="HEMOGLOBIN AND HEMOGLOBIN-HAPTOGLOBIN-BINDING PROTEIN 1-RELATED"/>
    <property type="match status" value="1"/>
</dbReference>
<evidence type="ECO:0000256" key="4">
    <source>
        <dbReference type="ARBA" id="ARBA00022692"/>
    </source>
</evidence>
<keyword evidence="3 10" id="KW-1134">Transmembrane beta strand</keyword>
<evidence type="ECO:0000313" key="15">
    <source>
        <dbReference type="EMBL" id="MCT4373022.1"/>
    </source>
</evidence>
<dbReference type="InterPro" id="IPR000531">
    <property type="entry name" value="Beta-barrel_TonB"/>
</dbReference>